<keyword evidence="2" id="KW-1185">Reference proteome</keyword>
<evidence type="ECO:0000313" key="1">
    <source>
        <dbReference type="EMBL" id="CAK9271331.1"/>
    </source>
</evidence>
<protein>
    <recommendedName>
        <fullName evidence="3">TPX2 central domain-containing protein</fullName>
    </recommendedName>
</protein>
<evidence type="ECO:0008006" key="3">
    <source>
        <dbReference type="Google" id="ProtNLM"/>
    </source>
</evidence>
<reference evidence="1" key="1">
    <citation type="submission" date="2024-02" db="EMBL/GenBank/DDBJ databases">
        <authorList>
            <consortium name="ELIXIR-Norway"/>
            <consortium name="Elixir Norway"/>
        </authorList>
    </citation>
    <scope>NUCLEOTIDE SEQUENCE</scope>
</reference>
<dbReference type="Proteomes" id="UP001497444">
    <property type="component" value="Chromosome 4"/>
</dbReference>
<accession>A0ABP0WZZ1</accession>
<name>A0ABP0WZZ1_9BRYO</name>
<evidence type="ECO:0000313" key="2">
    <source>
        <dbReference type="Proteomes" id="UP001497444"/>
    </source>
</evidence>
<sequence length="145" mass="16287">MKAFDAGCGDQEFAQVFAKDEFYESFEAPKFHDFTAPEEPIDPDAWFSAKAGMTRKEEARIQEYESFLQNPKTQKILVLEQKKTVIMDSHKTASGSLLQAPHNFSAAKKALISSSRPCCLLAFAISSLKIVHNVHPFSLCWPTQD</sequence>
<proteinExistence type="predicted"/>
<organism evidence="1 2">
    <name type="scientific">Sphagnum jensenii</name>
    <dbReference type="NCBI Taxonomy" id="128206"/>
    <lineage>
        <taxon>Eukaryota</taxon>
        <taxon>Viridiplantae</taxon>
        <taxon>Streptophyta</taxon>
        <taxon>Embryophyta</taxon>
        <taxon>Bryophyta</taxon>
        <taxon>Sphagnophytina</taxon>
        <taxon>Sphagnopsida</taxon>
        <taxon>Sphagnales</taxon>
        <taxon>Sphagnaceae</taxon>
        <taxon>Sphagnum</taxon>
    </lineage>
</organism>
<dbReference type="EMBL" id="OZ020099">
    <property type="protein sequence ID" value="CAK9271331.1"/>
    <property type="molecule type" value="Genomic_DNA"/>
</dbReference>
<gene>
    <name evidence="1" type="ORF">CSSPJE1EN1_LOCUS16809</name>
</gene>